<dbReference type="Pfam" id="PF13831">
    <property type="entry name" value="PHD_2"/>
    <property type="match status" value="1"/>
</dbReference>
<name>A0AAV5RD48_STABA</name>
<evidence type="ECO:0000256" key="3">
    <source>
        <dbReference type="ARBA" id="ARBA00022833"/>
    </source>
</evidence>
<evidence type="ECO:0000313" key="8">
    <source>
        <dbReference type="Proteomes" id="UP001362899"/>
    </source>
</evidence>
<dbReference type="Gene3D" id="3.30.40.10">
    <property type="entry name" value="Zinc/RING finger domain, C3HC4 (zinc finger)"/>
    <property type="match status" value="2"/>
</dbReference>
<keyword evidence="8" id="KW-1185">Reference proteome</keyword>
<protein>
    <submittedName>
        <fullName evidence="7">Nto1 protein</fullName>
    </submittedName>
</protein>
<evidence type="ECO:0000256" key="2">
    <source>
        <dbReference type="ARBA" id="ARBA00022771"/>
    </source>
</evidence>
<reference evidence="7 8" key="1">
    <citation type="journal article" date="2023" name="Elife">
        <title>Identification of key yeast species and microbe-microbe interactions impacting larval growth of Drosophila in the wild.</title>
        <authorList>
            <person name="Mure A."/>
            <person name="Sugiura Y."/>
            <person name="Maeda R."/>
            <person name="Honda K."/>
            <person name="Sakurai N."/>
            <person name="Takahashi Y."/>
            <person name="Watada M."/>
            <person name="Katoh T."/>
            <person name="Gotoh A."/>
            <person name="Gotoh Y."/>
            <person name="Taniguchi I."/>
            <person name="Nakamura K."/>
            <person name="Hayashi T."/>
            <person name="Katayama T."/>
            <person name="Uemura T."/>
            <person name="Hattori Y."/>
        </authorList>
    </citation>
    <scope>NUCLEOTIDE SEQUENCE [LARGE SCALE GENOMIC DNA]</scope>
    <source>
        <strain evidence="7 8">SB-73</strain>
    </source>
</reference>
<dbReference type="SUPFAM" id="SSF57903">
    <property type="entry name" value="FYVE/PHD zinc finger"/>
    <property type="match status" value="1"/>
</dbReference>
<sequence>MAHHFVRLDQSFQSLYPDLDVYAPITITDALSVDSNLLETDSFHGNGEVRTDSHPEPIVSEVTSTPRGVSGYPGNYSSVCNLKSGFSSEHPDLGTIREMGDLCSFNYEPYVVLLFRHGRLDFTAAINRFLRLGPEFVEHNVDNVDMSAIGYISTAYNHSFEVKDFELVMSLLHFSSGLVQLCMTRKQVYDHIETYTLTSTDSRPSKNCDICLNGNSAEDNPLCICGDCGLVVHEDCYGVIELPEGTWRCKKCLFIHNSHHQSHADLEASIVCVFCNHKRGAFKKFDTGEWVHLICALSMPNVDVPSSSATLEPISGFNFIDKNRYQLTCTICKNKKGACIQCAKNSCHTSFHAYCACLAIPYFDSEVYHTNIEFILQRQQNVIFYCNKHAKKGRELRLAHPNRGLPMSHLQDFPELIKLEVPQEPKAPYNNNQIRTLIEKLDQDNNTSTDIFQRASYTAWRTPQKTLHIPEFLVEIIHECIDRTLDVNIPLRVLFFVCRYYTMRVDQRNCKYYTSLQFPRLSRALDIALNKIKYDYRYSDSDATSMALMKMVTKLHSLLNHSDEINLNTSHP</sequence>
<feature type="domain" description="PHD-type" evidence="5">
    <location>
        <begin position="205"/>
        <end position="255"/>
    </location>
</feature>
<evidence type="ECO:0000259" key="6">
    <source>
        <dbReference type="PROSITE" id="PS51805"/>
    </source>
</evidence>
<dbReference type="InterPro" id="IPR019787">
    <property type="entry name" value="Znf_PHD-finger"/>
</dbReference>
<evidence type="ECO:0000256" key="4">
    <source>
        <dbReference type="PROSITE-ProRule" id="PRU00146"/>
    </source>
</evidence>
<dbReference type="InterPro" id="IPR050701">
    <property type="entry name" value="Histone_Mod_Regulator"/>
</dbReference>
<dbReference type="InterPro" id="IPR011011">
    <property type="entry name" value="Znf_FYVE_PHD"/>
</dbReference>
<dbReference type="GO" id="GO:0008270">
    <property type="term" value="F:zinc ion binding"/>
    <property type="evidence" value="ECO:0007669"/>
    <property type="project" value="UniProtKB-KW"/>
</dbReference>
<dbReference type="PROSITE" id="PS50016">
    <property type="entry name" value="ZF_PHD_2"/>
    <property type="match status" value="1"/>
</dbReference>
<organism evidence="7 8">
    <name type="scientific">Starmerella bacillaris</name>
    <name type="common">Yeast</name>
    <name type="synonym">Candida zemplinina</name>
    <dbReference type="NCBI Taxonomy" id="1247836"/>
    <lineage>
        <taxon>Eukaryota</taxon>
        <taxon>Fungi</taxon>
        <taxon>Dikarya</taxon>
        <taxon>Ascomycota</taxon>
        <taxon>Saccharomycotina</taxon>
        <taxon>Dipodascomycetes</taxon>
        <taxon>Dipodascales</taxon>
        <taxon>Trichomonascaceae</taxon>
        <taxon>Starmerella</taxon>
    </lineage>
</organism>
<dbReference type="AlphaFoldDB" id="A0AAV5RD48"/>
<keyword evidence="3" id="KW-0862">Zinc</keyword>
<evidence type="ECO:0000313" key="7">
    <source>
        <dbReference type="EMBL" id="GMM49494.1"/>
    </source>
</evidence>
<accession>A0AAV5RD48</accession>
<dbReference type="Proteomes" id="UP001362899">
    <property type="component" value="Unassembled WGS sequence"/>
</dbReference>
<dbReference type="PROSITE" id="PS51805">
    <property type="entry name" value="EPHD"/>
    <property type="match status" value="1"/>
</dbReference>
<evidence type="ECO:0000259" key="5">
    <source>
        <dbReference type="PROSITE" id="PS50016"/>
    </source>
</evidence>
<keyword evidence="2 4" id="KW-0863">Zinc-finger</keyword>
<evidence type="ECO:0000256" key="1">
    <source>
        <dbReference type="ARBA" id="ARBA00022723"/>
    </source>
</evidence>
<dbReference type="PANTHER" id="PTHR13793:SF107">
    <property type="entry name" value="BROMODOMAIN-CONTAINING PROTEIN HOMOLOG"/>
    <property type="match status" value="1"/>
</dbReference>
<comment type="caution">
    <text evidence="7">The sequence shown here is derived from an EMBL/GenBank/DDBJ whole genome shotgun (WGS) entry which is preliminary data.</text>
</comment>
<dbReference type="InterPro" id="IPR034732">
    <property type="entry name" value="EPHD"/>
</dbReference>
<gene>
    <name evidence="7" type="ORF">DASB73_004520</name>
</gene>
<keyword evidence="1" id="KW-0479">Metal-binding</keyword>
<dbReference type="InterPro" id="IPR001965">
    <property type="entry name" value="Znf_PHD"/>
</dbReference>
<dbReference type="Pfam" id="PF13832">
    <property type="entry name" value="zf-HC5HC2H_2"/>
    <property type="match status" value="1"/>
</dbReference>
<dbReference type="InterPro" id="IPR013083">
    <property type="entry name" value="Znf_RING/FYVE/PHD"/>
</dbReference>
<dbReference type="EMBL" id="BTGC01000001">
    <property type="protein sequence ID" value="GMM49494.1"/>
    <property type="molecule type" value="Genomic_DNA"/>
</dbReference>
<dbReference type="PANTHER" id="PTHR13793">
    <property type="entry name" value="PHD FINGER PROTEINS"/>
    <property type="match status" value="1"/>
</dbReference>
<dbReference type="SMART" id="SM00249">
    <property type="entry name" value="PHD"/>
    <property type="match status" value="2"/>
</dbReference>
<dbReference type="GO" id="GO:0006357">
    <property type="term" value="P:regulation of transcription by RNA polymerase II"/>
    <property type="evidence" value="ECO:0007669"/>
    <property type="project" value="TreeGrafter"/>
</dbReference>
<proteinExistence type="predicted"/>
<feature type="domain" description="PHD-type" evidence="6">
    <location>
        <begin position="269"/>
        <end position="390"/>
    </location>
</feature>